<evidence type="ECO:0008006" key="4">
    <source>
        <dbReference type="Google" id="ProtNLM"/>
    </source>
</evidence>
<dbReference type="Proteomes" id="UP001432202">
    <property type="component" value="Chromosome"/>
</dbReference>
<dbReference type="AlphaFoldDB" id="A0AAX4L056"/>
<dbReference type="InterPro" id="IPR013783">
    <property type="entry name" value="Ig-like_fold"/>
</dbReference>
<dbReference type="Gene3D" id="2.60.40.10">
    <property type="entry name" value="Immunoglobulins"/>
    <property type="match status" value="1"/>
</dbReference>
<sequence>MNKIFSSIILLLLLIPSFLLFMPLSVSAQSSNSFSATAQWLTSPPYVTPGERLVPLQVTLTYHGSGNITNVEIYPIQTGPFLVISNTQLYSIPVIIPNQEYELTFIGNITPHIPLGIYNFYLEVTYLENGVEISQTVPVQIPIIGYVQLSAVAQTTGTIFPGEQDVPINLIIYNTGTVSATNVTLFLNSTYPFQFVTKEINIPLLSAGSSATAQAIVNVYNNATIGSYKLPITALVFGSYHSLNVTIEINSNQTIGGEILTPYVTLNSGPNQLGVPVDLQLIYTGPVPVNSYSIQIELPKGFSNITGGDLIYVNGGSLQSYEEFPVSFVVNIYNASLGGYTIPLKVIWNTIEGSGVSVSVIQYLTFTLYLMGQSNLEIIPSSSSLTAGAINNITLIVMNIGSGNVYNLTLSVSSQELSILNSLPKIGLIKPNQSVKVPLEVYVPSNYQGTPVQFSVSISYLDSVYQESEYQQQIGLYVSPLLAPLTPITAMLNPGVVSPNTFISANLILSNTLNTTLYNLSITVSSPIYINSTTFNLAVLKSGSQYSIPITIYSQNSGTYSISLTIVYYQGNIQREEQISIPVYVAQINSPTIPILIQFNSSTLLTGEVEYTKLLVENILNQPLYNVTISLASQGTLYVNVTTITLPLLKPLQELYVPIEVYTQTAGIVSVTASISYYQQGELKQAQEIINNLAAGSVNIIITGVSYVPTIVVRGGLVSVTATIYNFGTGPANGLTVTVFPPRGISVIGQNTYYVGNLGSDTSSTFTFAFRINNSTKPGTYTIPIEYTYTNDIGQVLHSYSNITLQILNASTTFTNSFRNTSNSSNHILLIIVAIVIIVLIIILAIVFLRRKR</sequence>
<evidence type="ECO:0000313" key="3">
    <source>
        <dbReference type="Proteomes" id="UP001432202"/>
    </source>
</evidence>
<dbReference type="RefSeq" id="WP_338601006.1">
    <property type="nucleotide sequence ID" value="NZ_CP146016.1"/>
</dbReference>
<keyword evidence="1" id="KW-0812">Transmembrane</keyword>
<proteinExistence type="predicted"/>
<feature type="transmembrane region" description="Helical" evidence="1">
    <location>
        <begin position="828"/>
        <end position="849"/>
    </location>
</feature>
<name>A0AAX4L056_9CREN</name>
<dbReference type="PANTHER" id="PTHR35902:SF3">
    <property type="entry name" value="NPCBM-ASSOCIATED, NEW3 DOMAIN OF ALPHA-GALACTOSIDASE"/>
    <property type="match status" value="1"/>
</dbReference>
<evidence type="ECO:0000313" key="2">
    <source>
        <dbReference type="EMBL" id="WWQ60360.1"/>
    </source>
</evidence>
<keyword evidence="1" id="KW-0472">Membrane</keyword>
<dbReference type="GeneID" id="89337725"/>
<dbReference type="PANTHER" id="PTHR35902">
    <property type="entry name" value="S-LAYER DOMAIN-LIKE PROTEIN-RELATED"/>
    <property type="match status" value="1"/>
</dbReference>
<gene>
    <name evidence="2" type="ORF">V6M85_13110</name>
</gene>
<evidence type="ECO:0000256" key="1">
    <source>
        <dbReference type="SAM" id="Phobius"/>
    </source>
</evidence>
<keyword evidence="3" id="KW-1185">Reference proteome</keyword>
<protein>
    <recommendedName>
        <fullName evidence="4">CARDB domain-containing protein</fullName>
    </recommendedName>
</protein>
<keyword evidence="1" id="KW-1133">Transmembrane helix</keyword>
<accession>A0AAX4L056</accession>
<reference evidence="2 3" key="1">
    <citation type="submission" date="2024-02" db="EMBL/GenBank/DDBJ databases">
        <title>STSV induces naive adaptation in Sulfolobus.</title>
        <authorList>
            <person name="Xiang X."/>
            <person name="Song M."/>
        </authorList>
    </citation>
    <scope>NUCLEOTIDE SEQUENCE [LARGE SCALE GENOMIC DNA]</scope>
    <source>
        <strain evidence="2 3">RT2</strain>
    </source>
</reference>
<dbReference type="EMBL" id="CP146016">
    <property type="protein sequence ID" value="WWQ60360.1"/>
    <property type="molecule type" value="Genomic_DNA"/>
</dbReference>
<organism evidence="2 3">
    <name type="scientific">Sulfolobus tengchongensis</name>
    <dbReference type="NCBI Taxonomy" id="207809"/>
    <lineage>
        <taxon>Archaea</taxon>
        <taxon>Thermoproteota</taxon>
        <taxon>Thermoprotei</taxon>
        <taxon>Sulfolobales</taxon>
        <taxon>Sulfolobaceae</taxon>
        <taxon>Sulfolobus</taxon>
    </lineage>
</organism>